<sequence>MTTYSGQCLCASIKYEVSKIEPKMGHCHCSMCRKFHGSAFATFGEAKRENFKWVEGEEHLQSYTADNGTIRKFCPKCGSSLIFQDSIESTELVEFALGTLDSDIDLKPDVHIFVSSKTNWLDIKDDLPQFLGNRSSKLINDNE</sequence>
<dbReference type="PANTHER" id="PTHR33337">
    <property type="entry name" value="GFA DOMAIN-CONTAINING PROTEIN"/>
    <property type="match status" value="1"/>
</dbReference>
<dbReference type="SUPFAM" id="SSF51316">
    <property type="entry name" value="Mss4-like"/>
    <property type="match status" value="1"/>
</dbReference>
<keyword evidence="3" id="KW-0862">Zinc</keyword>
<dbReference type="PROSITE" id="PS51891">
    <property type="entry name" value="CENP_V_GFA"/>
    <property type="match status" value="1"/>
</dbReference>
<dbReference type="InterPro" id="IPR006913">
    <property type="entry name" value="CENP-V/GFA"/>
</dbReference>
<organism evidence="6 7">
    <name type="scientific">Cocleimonas flava</name>
    <dbReference type="NCBI Taxonomy" id="634765"/>
    <lineage>
        <taxon>Bacteria</taxon>
        <taxon>Pseudomonadati</taxon>
        <taxon>Pseudomonadota</taxon>
        <taxon>Gammaproteobacteria</taxon>
        <taxon>Thiotrichales</taxon>
        <taxon>Thiotrichaceae</taxon>
        <taxon>Cocleimonas</taxon>
    </lineage>
</organism>
<evidence type="ECO:0000256" key="4">
    <source>
        <dbReference type="ARBA" id="ARBA00023239"/>
    </source>
</evidence>
<dbReference type="RefSeq" id="WP_131905253.1">
    <property type="nucleotide sequence ID" value="NZ_BAAAFU010000004.1"/>
</dbReference>
<evidence type="ECO:0000256" key="1">
    <source>
        <dbReference type="ARBA" id="ARBA00005495"/>
    </source>
</evidence>
<comment type="similarity">
    <text evidence="1">Belongs to the Gfa family.</text>
</comment>
<evidence type="ECO:0000256" key="3">
    <source>
        <dbReference type="ARBA" id="ARBA00022833"/>
    </source>
</evidence>
<evidence type="ECO:0000313" key="7">
    <source>
        <dbReference type="Proteomes" id="UP000294887"/>
    </source>
</evidence>
<gene>
    <name evidence="6" type="ORF">EV695_1427</name>
</gene>
<keyword evidence="4" id="KW-0456">Lyase</keyword>
<dbReference type="Proteomes" id="UP000294887">
    <property type="component" value="Unassembled WGS sequence"/>
</dbReference>
<dbReference type="EMBL" id="SMFQ01000003">
    <property type="protein sequence ID" value="TCJ86927.1"/>
    <property type="molecule type" value="Genomic_DNA"/>
</dbReference>
<dbReference type="GO" id="GO:0046872">
    <property type="term" value="F:metal ion binding"/>
    <property type="evidence" value="ECO:0007669"/>
    <property type="project" value="UniProtKB-KW"/>
</dbReference>
<dbReference type="Gene3D" id="3.90.1590.10">
    <property type="entry name" value="glutathione-dependent formaldehyde- activating enzyme (gfa)"/>
    <property type="match status" value="1"/>
</dbReference>
<evidence type="ECO:0000256" key="2">
    <source>
        <dbReference type="ARBA" id="ARBA00022723"/>
    </source>
</evidence>
<dbReference type="InterPro" id="IPR011057">
    <property type="entry name" value="Mss4-like_sf"/>
</dbReference>
<protein>
    <recommendedName>
        <fullName evidence="5">CENP-V/GFA domain-containing protein</fullName>
    </recommendedName>
</protein>
<keyword evidence="7" id="KW-1185">Reference proteome</keyword>
<dbReference type="AlphaFoldDB" id="A0A4R1EYK7"/>
<reference evidence="6 7" key="1">
    <citation type="submission" date="2019-03" db="EMBL/GenBank/DDBJ databases">
        <title>Genomic Encyclopedia of Type Strains, Phase IV (KMG-IV): sequencing the most valuable type-strain genomes for metagenomic binning, comparative biology and taxonomic classification.</title>
        <authorList>
            <person name="Goeker M."/>
        </authorList>
    </citation>
    <scope>NUCLEOTIDE SEQUENCE [LARGE SCALE GENOMIC DNA]</scope>
    <source>
        <strain evidence="6 7">DSM 24830</strain>
    </source>
</reference>
<evidence type="ECO:0000259" key="5">
    <source>
        <dbReference type="PROSITE" id="PS51891"/>
    </source>
</evidence>
<dbReference type="GO" id="GO:0016846">
    <property type="term" value="F:carbon-sulfur lyase activity"/>
    <property type="evidence" value="ECO:0007669"/>
    <property type="project" value="InterPro"/>
</dbReference>
<comment type="caution">
    <text evidence="6">The sequence shown here is derived from an EMBL/GenBank/DDBJ whole genome shotgun (WGS) entry which is preliminary data.</text>
</comment>
<dbReference type="OrthoDB" id="4188830at2"/>
<keyword evidence="2" id="KW-0479">Metal-binding</keyword>
<evidence type="ECO:0000313" key="6">
    <source>
        <dbReference type="EMBL" id="TCJ86927.1"/>
    </source>
</evidence>
<dbReference type="PANTHER" id="PTHR33337:SF40">
    <property type="entry name" value="CENP-V_GFA DOMAIN-CONTAINING PROTEIN-RELATED"/>
    <property type="match status" value="1"/>
</dbReference>
<dbReference type="Pfam" id="PF04828">
    <property type="entry name" value="GFA"/>
    <property type="match status" value="1"/>
</dbReference>
<proteinExistence type="inferred from homology"/>
<accession>A0A4R1EYK7</accession>
<name>A0A4R1EYK7_9GAMM</name>
<feature type="domain" description="CENP-V/GFA" evidence="5">
    <location>
        <begin position="4"/>
        <end position="122"/>
    </location>
</feature>